<evidence type="ECO:0000313" key="3">
    <source>
        <dbReference type="Proteomes" id="UP001321473"/>
    </source>
</evidence>
<dbReference type="Proteomes" id="UP001321473">
    <property type="component" value="Unassembled WGS sequence"/>
</dbReference>
<name>A0AAQ4FP09_AMBAM</name>
<sequence>MIVGSDDVRASLDFLDKVIAEYNGNPTDNGATPPPENDASVPKASKGRSTGSPPADKAPDAAPPAHERFSINLVIVNDVVKEEQEESAADDGVPPPVPKRPPPCLPRSSSTGSVTSARDYPVSPPPRRRYLSPERRRRALMLNGNAANGVPTAHIPDSPDNRLNRPLRRPSPSCQFASTKGPWCKTRKSSLSQNRTRPPRVKATLHPKRFLEREARRTLTAVEAPQASRITSMALLRTMSCGHRRLVAENSSPSAHHQHKRTCRKSLQIFPVPWKSRGR</sequence>
<evidence type="ECO:0000256" key="1">
    <source>
        <dbReference type="SAM" id="MobiDB-lite"/>
    </source>
</evidence>
<reference evidence="2 3" key="1">
    <citation type="journal article" date="2023" name="Arcadia Sci">
        <title>De novo assembly of a long-read Amblyomma americanum tick genome.</title>
        <authorList>
            <person name="Chou S."/>
            <person name="Poskanzer K.E."/>
            <person name="Rollins M."/>
            <person name="Thuy-Boun P.S."/>
        </authorList>
    </citation>
    <scope>NUCLEOTIDE SEQUENCE [LARGE SCALE GENOMIC DNA]</scope>
    <source>
        <strain evidence="2">F_SG_1</strain>
        <tissue evidence="2">Salivary glands</tissue>
    </source>
</reference>
<feature type="compositionally biased region" description="Polar residues" evidence="1">
    <location>
        <begin position="107"/>
        <end position="116"/>
    </location>
</feature>
<keyword evidence="3" id="KW-1185">Reference proteome</keyword>
<feature type="compositionally biased region" description="Basic residues" evidence="1">
    <location>
        <begin position="126"/>
        <end position="139"/>
    </location>
</feature>
<dbReference type="AlphaFoldDB" id="A0AAQ4FP09"/>
<proteinExistence type="predicted"/>
<evidence type="ECO:0000313" key="2">
    <source>
        <dbReference type="EMBL" id="KAK8788308.1"/>
    </source>
</evidence>
<protein>
    <submittedName>
        <fullName evidence="2">Uncharacterized protein</fullName>
    </submittedName>
</protein>
<feature type="compositionally biased region" description="Pro residues" evidence="1">
    <location>
        <begin position="93"/>
        <end position="105"/>
    </location>
</feature>
<dbReference type="EMBL" id="JARKHS020000952">
    <property type="protein sequence ID" value="KAK8788308.1"/>
    <property type="molecule type" value="Genomic_DNA"/>
</dbReference>
<comment type="caution">
    <text evidence="2">The sequence shown here is derived from an EMBL/GenBank/DDBJ whole genome shotgun (WGS) entry which is preliminary data.</text>
</comment>
<feature type="region of interest" description="Disordered" evidence="1">
    <location>
        <begin position="82"/>
        <end position="201"/>
    </location>
</feature>
<organism evidence="2 3">
    <name type="scientific">Amblyomma americanum</name>
    <name type="common">Lone star tick</name>
    <dbReference type="NCBI Taxonomy" id="6943"/>
    <lineage>
        <taxon>Eukaryota</taxon>
        <taxon>Metazoa</taxon>
        <taxon>Ecdysozoa</taxon>
        <taxon>Arthropoda</taxon>
        <taxon>Chelicerata</taxon>
        <taxon>Arachnida</taxon>
        <taxon>Acari</taxon>
        <taxon>Parasitiformes</taxon>
        <taxon>Ixodida</taxon>
        <taxon>Ixodoidea</taxon>
        <taxon>Ixodidae</taxon>
        <taxon>Amblyomminae</taxon>
        <taxon>Amblyomma</taxon>
    </lineage>
</organism>
<accession>A0AAQ4FP09</accession>
<feature type="region of interest" description="Disordered" evidence="1">
    <location>
        <begin position="21"/>
        <end position="69"/>
    </location>
</feature>
<gene>
    <name evidence="2" type="ORF">V5799_021915</name>
</gene>